<proteinExistence type="predicted"/>
<keyword evidence="1" id="KW-0472">Membrane</keyword>
<keyword evidence="3" id="KW-1185">Reference proteome</keyword>
<sequence length="88" mass="9262">MSHLETDAAGRRGLPPEQRPASAADLARLAQWQVNVWGRALALGLLLGAIGSIGLFLVDQPGRLLPFVAALPVLTTVAVLAFARAPRL</sequence>
<keyword evidence="1" id="KW-1133">Transmembrane helix</keyword>
<gene>
    <name evidence="2" type="ORF">RDV89_20005</name>
</gene>
<feature type="transmembrane region" description="Helical" evidence="1">
    <location>
        <begin position="36"/>
        <end position="58"/>
    </location>
</feature>
<evidence type="ECO:0000313" key="3">
    <source>
        <dbReference type="Proteomes" id="UP001268542"/>
    </source>
</evidence>
<evidence type="ECO:0000256" key="1">
    <source>
        <dbReference type="SAM" id="Phobius"/>
    </source>
</evidence>
<evidence type="ECO:0000313" key="2">
    <source>
        <dbReference type="EMBL" id="MDT9595378.1"/>
    </source>
</evidence>
<organism evidence="2 3">
    <name type="scientific">Nocardioides imazamoxiresistens</name>
    <dbReference type="NCBI Taxonomy" id="3231893"/>
    <lineage>
        <taxon>Bacteria</taxon>
        <taxon>Bacillati</taxon>
        <taxon>Actinomycetota</taxon>
        <taxon>Actinomycetes</taxon>
        <taxon>Propionibacteriales</taxon>
        <taxon>Nocardioidaceae</taxon>
        <taxon>Nocardioides</taxon>
    </lineage>
</organism>
<reference evidence="2 3" key="1">
    <citation type="submission" date="2023-08" db="EMBL/GenBank/DDBJ databases">
        <title>Nocardioides seae sp. nov., a bacterium isolated from a soil.</title>
        <authorList>
            <person name="Wang X."/>
        </authorList>
    </citation>
    <scope>NUCLEOTIDE SEQUENCE [LARGE SCALE GENOMIC DNA]</scope>
    <source>
        <strain evidence="2 3">YZH12</strain>
    </source>
</reference>
<keyword evidence="1" id="KW-0812">Transmembrane</keyword>
<dbReference type="EMBL" id="JAVYII010000011">
    <property type="protein sequence ID" value="MDT9595378.1"/>
    <property type="molecule type" value="Genomic_DNA"/>
</dbReference>
<protein>
    <submittedName>
        <fullName evidence="2">Uncharacterized protein</fullName>
    </submittedName>
</protein>
<dbReference type="Proteomes" id="UP001268542">
    <property type="component" value="Unassembled WGS sequence"/>
</dbReference>
<name>A0ABU3Q1K5_9ACTN</name>
<dbReference type="RefSeq" id="WP_315736045.1">
    <property type="nucleotide sequence ID" value="NZ_JAVYII010000011.1"/>
</dbReference>
<comment type="caution">
    <text evidence="2">The sequence shown here is derived from an EMBL/GenBank/DDBJ whole genome shotgun (WGS) entry which is preliminary data.</text>
</comment>
<feature type="transmembrane region" description="Helical" evidence="1">
    <location>
        <begin position="64"/>
        <end position="83"/>
    </location>
</feature>
<accession>A0ABU3Q1K5</accession>